<name>A0A371YWB3_9PROT</name>
<evidence type="ECO:0000313" key="3">
    <source>
        <dbReference type="Proteomes" id="UP000262371"/>
    </source>
</evidence>
<comment type="caution">
    <text evidence="2">The sequence shown here is derived from an EMBL/GenBank/DDBJ whole genome shotgun (WGS) entry which is preliminary data.</text>
</comment>
<feature type="transmembrane region" description="Helical" evidence="1">
    <location>
        <begin position="65"/>
        <end position="84"/>
    </location>
</feature>
<protein>
    <submittedName>
        <fullName evidence="2">Uncharacterized protein</fullName>
    </submittedName>
</protein>
<accession>A0A371YWB3</accession>
<keyword evidence="3" id="KW-1185">Reference proteome</keyword>
<keyword evidence="1" id="KW-0472">Membrane</keyword>
<dbReference type="Proteomes" id="UP000262371">
    <property type="component" value="Unassembled WGS sequence"/>
</dbReference>
<gene>
    <name evidence="2" type="ORF">DY926_16125</name>
</gene>
<evidence type="ECO:0000313" key="2">
    <source>
        <dbReference type="EMBL" id="RFD18536.1"/>
    </source>
</evidence>
<evidence type="ECO:0000256" key="1">
    <source>
        <dbReference type="SAM" id="Phobius"/>
    </source>
</evidence>
<reference evidence="2 3" key="1">
    <citation type="submission" date="2018-08" db="EMBL/GenBank/DDBJ databases">
        <title>Komagataeibacter sp. AV 382.</title>
        <authorList>
            <person name="Skraban J."/>
            <person name="Trcek J."/>
        </authorList>
    </citation>
    <scope>NUCLEOTIDE SEQUENCE [LARGE SCALE GENOMIC DNA]</scope>
    <source>
        <strain evidence="2 3">AV 382</strain>
    </source>
</reference>
<proteinExistence type="predicted"/>
<dbReference type="AlphaFoldDB" id="A0A371YWB3"/>
<dbReference type="EMBL" id="QUWV01000207">
    <property type="protein sequence ID" value="RFD18536.1"/>
    <property type="molecule type" value="Genomic_DNA"/>
</dbReference>
<keyword evidence="1" id="KW-0812">Transmembrane</keyword>
<dbReference type="OrthoDB" id="7273565at2"/>
<organism evidence="2 3">
    <name type="scientific">Komagataeibacter melaceti</name>
    <dbReference type="NCBI Taxonomy" id="2766577"/>
    <lineage>
        <taxon>Bacteria</taxon>
        <taxon>Pseudomonadati</taxon>
        <taxon>Pseudomonadota</taxon>
        <taxon>Alphaproteobacteria</taxon>
        <taxon>Acetobacterales</taxon>
        <taxon>Acetobacteraceae</taxon>
        <taxon>Komagataeibacter</taxon>
    </lineage>
</organism>
<feature type="transmembrane region" description="Helical" evidence="1">
    <location>
        <begin position="96"/>
        <end position="118"/>
    </location>
</feature>
<keyword evidence="1" id="KW-1133">Transmembrane helix</keyword>
<sequence length="126" mass="13249">MIFVGATLLSFPQFLNMGNQTLGFDTSASLSGGDAPAAVSIDTLTSAITGGPVKVFSAILRMFRFYFMSYGALIVYFAIIRQVGRAKGTNNSSTGLNIIMLVGGFLVMNADVIGPKLLVELNLGSS</sequence>